<reference evidence="1" key="1">
    <citation type="submission" date="2021-02" db="EMBL/GenBank/DDBJ databases">
        <authorList>
            <person name="Nowell W R."/>
        </authorList>
    </citation>
    <scope>NUCLEOTIDE SEQUENCE</scope>
</reference>
<evidence type="ECO:0000313" key="2">
    <source>
        <dbReference type="Proteomes" id="UP000681967"/>
    </source>
</evidence>
<name>A0A8S3FEU1_9BILA</name>
<protein>
    <submittedName>
        <fullName evidence="1">Uncharacterized protein</fullName>
    </submittedName>
</protein>
<gene>
    <name evidence="1" type="ORF">BYL167_LOCUS66738</name>
</gene>
<accession>A0A8S3FEU1</accession>
<proteinExistence type="predicted"/>
<dbReference type="EMBL" id="CAJOBH010243936">
    <property type="protein sequence ID" value="CAF5118653.1"/>
    <property type="molecule type" value="Genomic_DNA"/>
</dbReference>
<dbReference type="AlphaFoldDB" id="A0A8S3FEU1"/>
<sequence length="56" mass="6676">MNTPTSLSNERPKMLHIIRTYVDNQGQSYQREEFVRNNDSIIQAYIKVRQSKSDQF</sequence>
<comment type="caution">
    <text evidence="1">The sequence shown here is derived from an EMBL/GenBank/DDBJ whole genome shotgun (WGS) entry which is preliminary data.</text>
</comment>
<organism evidence="1 2">
    <name type="scientific">Rotaria magnacalcarata</name>
    <dbReference type="NCBI Taxonomy" id="392030"/>
    <lineage>
        <taxon>Eukaryota</taxon>
        <taxon>Metazoa</taxon>
        <taxon>Spiralia</taxon>
        <taxon>Gnathifera</taxon>
        <taxon>Rotifera</taxon>
        <taxon>Eurotatoria</taxon>
        <taxon>Bdelloidea</taxon>
        <taxon>Philodinida</taxon>
        <taxon>Philodinidae</taxon>
        <taxon>Rotaria</taxon>
    </lineage>
</organism>
<feature type="non-terminal residue" evidence="1">
    <location>
        <position position="1"/>
    </location>
</feature>
<dbReference type="Proteomes" id="UP000681967">
    <property type="component" value="Unassembled WGS sequence"/>
</dbReference>
<evidence type="ECO:0000313" key="1">
    <source>
        <dbReference type="EMBL" id="CAF5118653.1"/>
    </source>
</evidence>